<keyword evidence="3" id="KW-1185">Reference proteome</keyword>
<accession>A0AAV6TX67</accession>
<comment type="caution">
    <text evidence="2">The sequence shown here is derived from an EMBL/GenBank/DDBJ whole genome shotgun (WGS) entry which is preliminary data.</text>
</comment>
<feature type="compositionally biased region" description="Basic residues" evidence="1">
    <location>
        <begin position="7"/>
        <end position="17"/>
    </location>
</feature>
<evidence type="ECO:0000256" key="1">
    <source>
        <dbReference type="SAM" id="MobiDB-lite"/>
    </source>
</evidence>
<name>A0AAV6TX67_9ARAC</name>
<evidence type="ECO:0000313" key="3">
    <source>
        <dbReference type="Proteomes" id="UP000827092"/>
    </source>
</evidence>
<dbReference type="Proteomes" id="UP000827092">
    <property type="component" value="Unassembled WGS sequence"/>
</dbReference>
<reference evidence="2 3" key="1">
    <citation type="journal article" date="2022" name="Nat. Ecol. Evol.">
        <title>A masculinizing supergene underlies an exaggerated male reproductive morph in a spider.</title>
        <authorList>
            <person name="Hendrickx F."/>
            <person name="De Corte Z."/>
            <person name="Sonet G."/>
            <person name="Van Belleghem S.M."/>
            <person name="Kostlbacher S."/>
            <person name="Vangestel C."/>
        </authorList>
    </citation>
    <scope>NUCLEOTIDE SEQUENCE [LARGE SCALE GENOMIC DNA]</scope>
    <source>
        <strain evidence="2">W744_W776</strain>
    </source>
</reference>
<feature type="region of interest" description="Disordered" evidence="1">
    <location>
        <begin position="1"/>
        <end position="29"/>
    </location>
</feature>
<gene>
    <name evidence="2" type="ORF">JTE90_026656</name>
</gene>
<sequence length="71" mass="8689">MIEGKIRKLKERKRKERNRQEKKWKVRMSKENGPFSTQYDASDWDVILVDVHLSIIRLRKNPHGVERRDKM</sequence>
<dbReference type="EMBL" id="JAFNEN010000882">
    <property type="protein sequence ID" value="KAG8176438.1"/>
    <property type="molecule type" value="Genomic_DNA"/>
</dbReference>
<proteinExistence type="predicted"/>
<dbReference type="AlphaFoldDB" id="A0AAV6TX67"/>
<evidence type="ECO:0000313" key="2">
    <source>
        <dbReference type="EMBL" id="KAG8176438.1"/>
    </source>
</evidence>
<organism evidence="2 3">
    <name type="scientific">Oedothorax gibbosus</name>
    <dbReference type="NCBI Taxonomy" id="931172"/>
    <lineage>
        <taxon>Eukaryota</taxon>
        <taxon>Metazoa</taxon>
        <taxon>Ecdysozoa</taxon>
        <taxon>Arthropoda</taxon>
        <taxon>Chelicerata</taxon>
        <taxon>Arachnida</taxon>
        <taxon>Araneae</taxon>
        <taxon>Araneomorphae</taxon>
        <taxon>Entelegynae</taxon>
        <taxon>Araneoidea</taxon>
        <taxon>Linyphiidae</taxon>
        <taxon>Erigoninae</taxon>
        <taxon>Oedothorax</taxon>
    </lineage>
</organism>
<protein>
    <submittedName>
        <fullName evidence="2">Uncharacterized protein</fullName>
    </submittedName>
</protein>